<dbReference type="EMBL" id="PZZN01000002">
    <property type="protein sequence ID" value="PTM45625.1"/>
    <property type="molecule type" value="Genomic_DNA"/>
</dbReference>
<evidence type="ECO:0000313" key="2">
    <source>
        <dbReference type="EMBL" id="PTM45625.1"/>
    </source>
</evidence>
<comment type="caution">
    <text evidence="2">The sequence shown here is derived from an EMBL/GenBank/DDBJ whole genome shotgun (WGS) entry which is preliminary data.</text>
</comment>
<feature type="signal peptide" evidence="1">
    <location>
        <begin position="1"/>
        <end position="20"/>
    </location>
</feature>
<gene>
    <name evidence="2" type="ORF">C8J24_1851</name>
</gene>
<dbReference type="PROSITE" id="PS51257">
    <property type="entry name" value="PROKAR_LIPOPROTEIN"/>
    <property type="match status" value="1"/>
</dbReference>
<reference evidence="2 3" key="1">
    <citation type="submission" date="2018-04" db="EMBL/GenBank/DDBJ databases">
        <title>Genomic Encyclopedia of Type Strains, Phase III (KMG-III): the genomes of soil and plant-associated and newly described type strains.</title>
        <authorList>
            <person name="Whitman W."/>
        </authorList>
    </citation>
    <scope>NUCLEOTIDE SEQUENCE [LARGE SCALE GENOMIC DNA]</scope>
    <source>
        <strain evidence="2 3">NW12</strain>
    </source>
</reference>
<protein>
    <submittedName>
        <fullName evidence="2">Uncharacterized protein</fullName>
    </submittedName>
</protein>
<name>A0A2T4YQ35_9SPHN</name>
<dbReference type="RefSeq" id="WP_052380848.1">
    <property type="nucleotide sequence ID" value="NZ_PZZN01000002.1"/>
</dbReference>
<evidence type="ECO:0000256" key="1">
    <source>
        <dbReference type="SAM" id="SignalP"/>
    </source>
</evidence>
<keyword evidence="1" id="KW-0732">Signal</keyword>
<organism evidence="2 3">
    <name type="scientific">Sphingomonas aerolata</name>
    <dbReference type="NCBI Taxonomy" id="185951"/>
    <lineage>
        <taxon>Bacteria</taxon>
        <taxon>Pseudomonadati</taxon>
        <taxon>Pseudomonadota</taxon>
        <taxon>Alphaproteobacteria</taxon>
        <taxon>Sphingomonadales</taxon>
        <taxon>Sphingomonadaceae</taxon>
        <taxon>Sphingomonas</taxon>
    </lineage>
</organism>
<evidence type="ECO:0000313" key="3">
    <source>
        <dbReference type="Proteomes" id="UP000240996"/>
    </source>
</evidence>
<proteinExistence type="predicted"/>
<accession>A0A2T4YQ35</accession>
<dbReference type="AlphaFoldDB" id="A0A2T4YQ35"/>
<feature type="chain" id="PRO_5015424771" evidence="1">
    <location>
        <begin position="21"/>
        <end position="138"/>
    </location>
</feature>
<dbReference type="Proteomes" id="UP000240996">
    <property type="component" value="Unassembled WGS sequence"/>
</dbReference>
<sequence length="138" mass="15108">MRIMTRLSLLCLTIAATACTATPREQAQIAQRETETQRKLATALKGLTPGEPTLCLNALGQKQVTSYGSTFLYRVNNGTIYRTETNGGCGDLDRNILITRTPSGQLCRGDIANTIDRASRFPSGSCSFGEFVPYRKVR</sequence>
<keyword evidence="3" id="KW-1185">Reference proteome</keyword>